<dbReference type="Proteomes" id="UP000824469">
    <property type="component" value="Unassembled WGS sequence"/>
</dbReference>
<comment type="caution">
    <text evidence="2">The sequence shown here is derived from an EMBL/GenBank/DDBJ whole genome shotgun (WGS) entry which is preliminary data.</text>
</comment>
<feature type="non-terminal residue" evidence="2">
    <location>
        <position position="66"/>
    </location>
</feature>
<dbReference type="EMBL" id="JAHRHJ020000011">
    <property type="protein sequence ID" value="KAH9295174.1"/>
    <property type="molecule type" value="Genomic_DNA"/>
</dbReference>
<reference evidence="2 3" key="1">
    <citation type="journal article" date="2021" name="Nat. Plants">
        <title>The Taxus genome provides insights into paclitaxel biosynthesis.</title>
        <authorList>
            <person name="Xiong X."/>
            <person name="Gou J."/>
            <person name="Liao Q."/>
            <person name="Li Y."/>
            <person name="Zhou Q."/>
            <person name="Bi G."/>
            <person name="Li C."/>
            <person name="Du R."/>
            <person name="Wang X."/>
            <person name="Sun T."/>
            <person name="Guo L."/>
            <person name="Liang H."/>
            <person name="Lu P."/>
            <person name="Wu Y."/>
            <person name="Zhang Z."/>
            <person name="Ro D.K."/>
            <person name="Shang Y."/>
            <person name="Huang S."/>
            <person name="Yan J."/>
        </authorList>
    </citation>
    <scope>NUCLEOTIDE SEQUENCE [LARGE SCALE GENOMIC DNA]</scope>
    <source>
        <strain evidence="2">Ta-2019</strain>
    </source>
</reference>
<feature type="region of interest" description="Disordered" evidence="1">
    <location>
        <begin position="1"/>
        <end position="20"/>
    </location>
</feature>
<feature type="compositionally biased region" description="Low complexity" evidence="1">
    <location>
        <begin position="1"/>
        <end position="14"/>
    </location>
</feature>
<sequence length="66" mass="6983">TGTQGQATSAQSSSPFTLLQAARTAEPPRTVLQLFLHAGQAARTAKEMAIPAKEMAIPSRADSREM</sequence>
<gene>
    <name evidence="2" type="ORF">KI387_038762</name>
</gene>
<feature type="non-terminal residue" evidence="2">
    <location>
        <position position="1"/>
    </location>
</feature>
<accession>A0AA38CCI3</accession>
<proteinExistence type="predicted"/>
<evidence type="ECO:0000256" key="1">
    <source>
        <dbReference type="SAM" id="MobiDB-lite"/>
    </source>
</evidence>
<organism evidence="2 3">
    <name type="scientific">Taxus chinensis</name>
    <name type="common">Chinese yew</name>
    <name type="synonym">Taxus wallichiana var. chinensis</name>
    <dbReference type="NCBI Taxonomy" id="29808"/>
    <lineage>
        <taxon>Eukaryota</taxon>
        <taxon>Viridiplantae</taxon>
        <taxon>Streptophyta</taxon>
        <taxon>Embryophyta</taxon>
        <taxon>Tracheophyta</taxon>
        <taxon>Spermatophyta</taxon>
        <taxon>Pinopsida</taxon>
        <taxon>Pinidae</taxon>
        <taxon>Conifers II</taxon>
        <taxon>Cupressales</taxon>
        <taxon>Taxaceae</taxon>
        <taxon>Taxus</taxon>
    </lineage>
</organism>
<keyword evidence="3" id="KW-1185">Reference proteome</keyword>
<name>A0AA38CCI3_TAXCH</name>
<dbReference type="AlphaFoldDB" id="A0AA38CCI3"/>
<evidence type="ECO:0000313" key="2">
    <source>
        <dbReference type="EMBL" id="KAH9295174.1"/>
    </source>
</evidence>
<evidence type="ECO:0000313" key="3">
    <source>
        <dbReference type="Proteomes" id="UP000824469"/>
    </source>
</evidence>
<protein>
    <submittedName>
        <fullName evidence="2">Uncharacterized protein</fullName>
    </submittedName>
</protein>